<evidence type="ECO:0000313" key="10">
    <source>
        <dbReference type="Proteomes" id="UP001597101"/>
    </source>
</evidence>
<keyword evidence="10" id="KW-1185">Reference proteome</keyword>
<keyword evidence="5 7" id="KW-1133">Transmembrane helix</keyword>
<evidence type="ECO:0000256" key="5">
    <source>
        <dbReference type="ARBA" id="ARBA00022989"/>
    </source>
</evidence>
<evidence type="ECO:0000256" key="1">
    <source>
        <dbReference type="ARBA" id="ARBA00004651"/>
    </source>
</evidence>
<feature type="transmembrane region" description="Helical" evidence="7">
    <location>
        <begin position="28"/>
        <end position="46"/>
    </location>
</feature>
<comment type="similarity">
    <text evidence="7">Belongs to the TRAP transporter small permease family.</text>
</comment>
<evidence type="ECO:0000256" key="2">
    <source>
        <dbReference type="ARBA" id="ARBA00022448"/>
    </source>
</evidence>
<comment type="function">
    <text evidence="7">Part of the tripartite ATP-independent periplasmic (TRAP) transport system.</text>
</comment>
<reference evidence="10" key="1">
    <citation type="journal article" date="2019" name="Int. J. Syst. Evol. Microbiol.">
        <title>The Global Catalogue of Microorganisms (GCM) 10K type strain sequencing project: providing services to taxonomists for standard genome sequencing and annotation.</title>
        <authorList>
            <consortium name="The Broad Institute Genomics Platform"/>
            <consortium name="The Broad Institute Genome Sequencing Center for Infectious Disease"/>
            <person name="Wu L."/>
            <person name="Ma J."/>
        </authorList>
    </citation>
    <scope>NUCLEOTIDE SEQUENCE [LARGE SCALE GENOMIC DNA]</scope>
    <source>
        <strain evidence="10">CCUG 60023</strain>
    </source>
</reference>
<comment type="caution">
    <text evidence="7">Lacks conserved residue(s) required for the propagation of feature annotation.</text>
</comment>
<feature type="transmembrane region" description="Helical" evidence="7">
    <location>
        <begin position="66"/>
        <end position="85"/>
    </location>
</feature>
<evidence type="ECO:0000313" key="9">
    <source>
        <dbReference type="EMBL" id="MFD0915329.1"/>
    </source>
</evidence>
<keyword evidence="6 7" id="KW-0472">Membrane</keyword>
<evidence type="ECO:0000259" key="8">
    <source>
        <dbReference type="Pfam" id="PF04290"/>
    </source>
</evidence>
<gene>
    <name evidence="9" type="ORF">ACFQ14_02805</name>
</gene>
<feature type="domain" description="Tripartite ATP-independent periplasmic transporters DctQ component" evidence="8">
    <location>
        <begin position="188"/>
        <end position="316"/>
    </location>
</feature>
<feature type="transmembrane region" description="Helical" evidence="7">
    <location>
        <begin position="178"/>
        <end position="197"/>
    </location>
</feature>
<feature type="transmembrane region" description="Helical" evidence="7">
    <location>
        <begin position="246"/>
        <end position="268"/>
    </location>
</feature>
<evidence type="ECO:0000256" key="4">
    <source>
        <dbReference type="ARBA" id="ARBA00022692"/>
    </source>
</evidence>
<comment type="subcellular location">
    <subcellularLocation>
        <location evidence="7">Cell inner membrane</location>
        <topology evidence="7">Multi-pass membrane protein</topology>
    </subcellularLocation>
    <subcellularLocation>
        <location evidence="1">Cell membrane</location>
        <topology evidence="1">Multi-pass membrane protein</topology>
    </subcellularLocation>
</comment>
<evidence type="ECO:0000256" key="3">
    <source>
        <dbReference type="ARBA" id="ARBA00022475"/>
    </source>
</evidence>
<feature type="transmembrane region" description="Helical" evidence="7">
    <location>
        <begin position="295"/>
        <end position="317"/>
    </location>
</feature>
<dbReference type="InterPro" id="IPR055348">
    <property type="entry name" value="DctQ"/>
</dbReference>
<dbReference type="RefSeq" id="WP_377211176.1">
    <property type="nucleotide sequence ID" value="NZ_JBHTJV010000002.1"/>
</dbReference>
<evidence type="ECO:0000256" key="7">
    <source>
        <dbReference type="RuleBase" id="RU369079"/>
    </source>
</evidence>
<comment type="caution">
    <text evidence="9">The sequence shown here is derived from an EMBL/GenBank/DDBJ whole genome shotgun (WGS) entry which is preliminary data.</text>
</comment>
<keyword evidence="7" id="KW-0997">Cell inner membrane</keyword>
<name>A0ABW3FEV8_9HYPH</name>
<sequence>MSSTSLESNSDLENAGAANDGKSALARMFGWSLLAFLFAWFINNILKLSFDWPGAAAFLTGQNVGASLAQAVFVVAAIAVAILFVKRRPNTTLRQDAATISGINTFLVRAAFFVVLFVGIGDMVISFLRVEGMLDAVVGSELAKDFGRAQVRGVYVHMPLMALGILVACFSRTLGFHWLALLIVGAELAIVLTRFVFSYEQSFMGDLVRFWYAALFLFASAYTLLEEGHVRVDVFYSTFKNRTKGIVNAVGSLVLGIGFCWTILLMGLGNKSAIVYSPVANFEVSQSGFGMYVKYMMAGFLAFFAITMMIQFISYLLESIADWREEPGTRLGSQSTAAH</sequence>
<accession>A0ABW3FEV8</accession>
<protein>
    <recommendedName>
        <fullName evidence="7">TRAP transporter small permease protein</fullName>
    </recommendedName>
</protein>
<feature type="transmembrane region" description="Helical" evidence="7">
    <location>
        <begin position="154"/>
        <end position="171"/>
    </location>
</feature>
<comment type="subunit">
    <text evidence="7">The complex comprises the extracytoplasmic solute receptor protein and the two transmembrane proteins.</text>
</comment>
<proteinExistence type="inferred from homology"/>
<keyword evidence="2 7" id="KW-0813">Transport</keyword>
<feature type="transmembrane region" description="Helical" evidence="7">
    <location>
        <begin position="106"/>
        <end position="128"/>
    </location>
</feature>
<evidence type="ECO:0000256" key="6">
    <source>
        <dbReference type="ARBA" id="ARBA00023136"/>
    </source>
</evidence>
<dbReference type="Proteomes" id="UP001597101">
    <property type="component" value="Unassembled WGS sequence"/>
</dbReference>
<keyword evidence="3" id="KW-1003">Cell membrane</keyword>
<keyword evidence="4 7" id="KW-0812">Transmembrane</keyword>
<dbReference type="Pfam" id="PF04290">
    <property type="entry name" value="DctQ"/>
    <property type="match status" value="1"/>
</dbReference>
<organism evidence="9 10">
    <name type="scientific">Pseudahrensia aquimaris</name>
    <dbReference type="NCBI Taxonomy" id="744461"/>
    <lineage>
        <taxon>Bacteria</taxon>
        <taxon>Pseudomonadati</taxon>
        <taxon>Pseudomonadota</taxon>
        <taxon>Alphaproteobacteria</taxon>
        <taxon>Hyphomicrobiales</taxon>
        <taxon>Ahrensiaceae</taxon>
        <taxon>Pseudahrensia</taxon>
    </lineage>
</organism>
<feature type="transmembrane region" description="Helical" evidence="7">
    <location>
        <begin position="209"/>
        <end position="225"/>
    </location>
</feature>
<dbReference type="EMBL" id="JBHTJV010000002">
    <property type="protein sequence ID" value="MFD0915329.1"/>
    <property type="molecule type" value="Genomic_DNA"/>
</dbReference>